<sequence>MAAIGDNDALFDSQLIIGPTIIAGSNLLRHLQAVGEFDINSAPNWLYLPIEQAFADELGCARYVQEPIDAYTQGMLQQLAAIEASPDGQGALEGDLGSTVRAVEAVRMLQDTVKVALINGDLVLA</sequence>
<dbReference type="Proteomes" id="UP000092256">
    <property type="component" value="Unassembled WGS sequence"/>
</dbReference>
<dbReference type="RefSeq" id="WP_065200665.1">
    <property type="nucleotide sequence ID" value="NZ_LYVJ01000017.1"/>
</dbReference>
<evidence type="ECO:0000313" key="1">
    <source>
        <dbReference type="EMBL" id="OBU64058.1"/>
    </source>
</evidence>
<dbReference type="AlphaFoldDB" id="A0A1A6XM68"/>
<dbReference type="EMBL" id="LYVJ01000017">
    <property type="protein sequence ID" value="OBU64058.1"/>
    <property type="molecule type" value="Genomic_DNA"/>
</dbReference>
<evidence type="ECO:0000313" key="2">
    <source>
        <dbReference type="Proteomes" id="UP000092256"/>
    </source>
</evidence>
<organism evidence="1 2">
    <name type="scientific">Stenotrophomonas maltophilia</name>
    <name type="common">Pseudomonas maltophilia</name>
    <name type="synonym">Xanthomonas maltophilia</name>
    <dbReference type="NCBI Taxonomy" id="40324"/>
    <lineage>
        <taxon>Bacteria</taxon>
        <taxon>Pseudomonadati</taxon>
        <taxon>Pseudomonadota</taxon>
        <taxon>Gammaproteobacteria</taxon>
        <taxon>Lysobacterales</taxon>
        <taxon>Lysobacteraceae</taxon>
        <taxon>Stenotrophomonas</taxon>
        <taxon>Stenotrophomonas maltophilia group</taxon>
    </lineage>
</organism>
<proteinExistence type="predicted"/>
<gene>
    <name evidence="1" type="ORF">A9K58_18140</name>
</gene>
<dbReference type="OrthoDB" id="6043170at2"/>
<comment type="caution">
    <text evidence="1">The sequence shown here is derived from an EMBL/GenBank/DDBJ whole genome shotgun (WGS) entry which is preliminary data.</text>
</comment>
<accession>A0A1A6XM68</accession>
<name>A0A1A6XM68_STEMA</name>
<protein>
    <submittedName>
        <fullName evidence="1">Uncharacterized protein</fullName>
    </submittedName>
</protein>
<reference evidence="1 2" key="1">
    <citation type="submission" date="2016-05" db="EMBL/GenBank/DDBJ databases">
        <title>Draft Genome Sequences of Stenotrophomonas maltophilia Strains Sm32COP, Sm41DVV, Sm46PAILV, SmF3, SmF22, SmSOFb1 and SmCVFa1, Isolated from Different Manures, in France.</title>
        <authorList>
            <person name="Nazaret S."/>
            <person name="Bodilis J."/>
        </authorList>
    </citation>
    <scope>NUCLEOTIDE SEQUENCE [LARGE SCALE GENOMIC DNA]</scope>
    <source>
        <strain evidence="1 2">Sm46PAILV</strain>
    </source>
</reference>